<evidence type="ECO:0000313" key="1">
    <source>
        <dbReference type="EMBL" id="KAJ7204744.1"/>
    </source>
</evidence>
<organism evidence="1 2">
    <name type="scientific">Mycena pura</name>
    <dbReference type="NCBI Taxonomy" id="153505"/>
    <lineage>
        <taxon>Eukaryota</taxon>
        <taxon>Fungi</taxon>
        <taxon>Dikarya</taxon>
        <taxon>Basidiomycota</taxon>
        <taxon>Agaricomycotina</taxon>
        <taxon>Agaricomycetes</taxon>
        <taxon>Agaricomycetidae</taxon>
        <taxon>Agaricales</taxon>
        <taxon>Marasmiineae</taxon>
        <taxon>Mycenaceae</taxon>
        <taxon>Mycena</taxon>
    </lineage>
</organism>
<gene>
    <name evidence="1" type="ORF">GGX14DRAFT_459549</name>
</gene>
<dbReference type="Proteomes" id="UP001219525">
    <property type="component" value="Unassembled WGS sequence"/>
</dbReference>
<evidence type="ECO:0000313" key="2">
    <source>
        <dbReference type="Proteomes" id="UP001219525"/>
    </source>
</evidence>
<keyword evidence="2" id="KW-1185">Reference proteome</keyword>
<proteinExistence type="predicted"/>
<reference evidence="1" key="1">
    <citation type="submission" date="2023-03" db="EMBL/GenBank/DDBJ databases">
        <title>Massive genome expansion in bonnet fungi (Mycena s.s.) driven by repeated elements and novel gene families across ecological guilds.</title>
        <authorList>
            <consortium name="Lawrence Berkeley National Laboratory"/>
            <person name="Harder C.B."/>
            <person name="Miyauchi S."/>
            <person name="Viragh M."/>
            <person name="Kuo A."/>
            <person name="Thoen E."/>
            <person name="Andreopoulos B."/>
            <person name="Lu D."/>
            <person name="Skrede I."/>
            <person name="Drula E."/>
            <person name="Henrissat B."/>
            <person name="Morin E."/>
            <person name="Kohler A."/>
            <person name="Barry K."/>
            <person name="LaButti K."/>
            <person name="Morin E."/>
            <person name="Salamov A."/>
            <person name="Lipzen A."/>
            <person name="Mereny Z."/>
            <person name="Hegedus B."/>
            <person name="Baldrian P."/>
            <person name="Stursova M."/>
            <person name="Weitz H."/>
            <person name="Taylor A."/>
            <person name="Grigoriev I.V."/>
            <person name="Nagy L.G."/>
            <person name="Martin F."/>
            <person name="Kauserud H."/>
        </authorList>
    </citation>
    <scope>NUCLEOTIDE SEQUENCE</scope>
    <source>
        <strain evidence="1">9144</strain>
    </source>
</reference>
<name>A0AAD6Y9Z4_9AGAR</name>
<comment type="caution">
    <text evidence="1">The sequence shown here is derived from an EMBL/GenBank/DDBJ whole genome shotgun (WGS) entry which is preliminary data.</text>
</comment>
<accession>A0AAD6Y9Z4</accession>
<dbReference type="AlphaFoldDB" id="A0AAD6Y9Z4"/>
<protein>
    <submittedName>
        <fullName evidence="1">Uncharacterized protein</fullName>
    </submittedName>
</protein>
<dbReference type="EMBL" id="JARJCW010000046">
    <property type="protein sequence ID" value="KAJ7204744.1"/>
    <property type="molecule type" value="Genomic_DNA"/>
</dbReference>
<sequence>MPLPTVRVEQFNPTKHPNMRIGEAFAQAGCARPTFEDLDILMDCEGVPRGPERAALYEAYIRRIDETLEASGGRILQFGMKPEAANGPVEDIFFCDIPDDVLSIRFFPGDCPGEFGGFFFDFYDRNKGLPCNTPRGYELELVAPQDWSGPMKSVEVTFGSEVKEGLEKFAVLERCTCSLARPGKELFRFQVPLRTDKTHHALVEAVRAPFRDRW</sequence>